<proteinExistence type="predicted"/>
<dbReference type="PANTHER" id="PTHR24030">
    <property type="entry name" value="PROTEIN CMSS1"/>
    <property type="match status" value="1"/>
</dbReference>
<dbReference type="Pfam" id="PF14617">
    <property type="entry name" value="CMS1"/>
    <property type="match status" value="1"/>
</dbReference>
<dbReference type="GO" id="GO:0005634">
    <property type="term" value="C:nucleus"/>
    <property type="evidence" value="ECO:0007669"/>
    <property type="project" value="TreeGrafter"/>
</dbReference>
<dbReference type="AlphaFoldDB" id="A0A8K0JT62"/>
<comment type="caution">
    <text evidence="1">The sequence shown here is derived from an EMBL/GenBank/DDBJ whole genome shotgun (WGS) entry which is preliminary data.</text>
</comment>
<evidence type="ECO:0000313" key="1">
    <source>
        <dbReference type="EMBL" id="KAG7580160.1"/>
    </source>
</evidence>
<protein>
    <submittedName>
        <fullName evidence="1">Uncharacterized protein</fullName>
    </submittedName>
</protein>
<dbReference type="GO" id="GO:0030686">
    <property type="term" value="C:90S preribosome"/>
    <property type="evidence" value="ECO:0007669"/>
    <property type="project" value="TreeGrafter"/>
</dbReference>
<organism evidence="1 2">
    <name type="scientific">Filobasidium floriforme</name>
    <dbReference type="NCBI Taxonomy" id="5210"/>
    <lineage>
        <taxon>Eukaryota</taxon>
        <taxon>Fungi</taxon>
        <taxon>Dikarya</taxon>
        <taxon>Basidiomycota</taxon>
        <taxon>Agaricomycotina</taxon>
        <taxon>Tremellomycetes</taxon>
        <taxon>Filobasidiales</taxon>
        <taxon>Filobasidiaceae</taxon>
        <taxon>Filobasidium</taxon>
    </lineage>
</organism>
<dbReference type="Proteomes" id="UP000812966">
    <property type="component" value="Unassembled WGS sequence"/>
</dbReference>
<dbReference type="PANTHER" id="PTHR24030:SF0">
    <property type="entry name" value="PROTEIN CMSS1"/>
    <property type="match status" value="1"/>
</dbReference>
<accession>A0A8K0JT62</accession>
<keyword evidence="2" id="KW-1185">Reference proteome</keyword>
<evidence type="ECO:0000313" key="2">
    <source>
        <dbReference type="Proteomes" id="UP000812966"/>
    </source>
</evidence>
<sequence>MTTEELDNFFYDSLKATYSKASDMEMNDLRIPANVLRSTSAFTEPRELASLPAFVNSQIPSLPKRLKRAGTPSLIVLSPSGIRAADVVRALKSVRVPEGADGAETGKPPGEVGKLFAKHFKASEQIEYLNATKIWAAAGTPGRIGKILSDSDALTIRQQTVILLDLSYRDTKNRTLLTIPEIRDEFWKVLFGDKKVREKLLTTGVKIAVF</sequence>
<name>A0A8K0JT62_9TREE</name>
<reference evidence="1" key="1">
    <citation type="submission" date="2020-04" db="EMBL/GenBank/DDBJ databases">
        <title>Analysis of mating type loci in Filobasidium floriforme.</title>
        <authorList>
            <person name="Nowrousian M."/>
        </authorList>
    </citation>
    <scope>NUCLEOTIDE SEQUENCE</scope>
    <source>
        <strain evidence="1">CBS 6242</strain>
    </source>
</reference>
<gene>
    <name evidence="1" type="ORF">FFLO_00131</name>
</gene>
<dbReference type="EMBL" id="JABELV010000001">
    <property type="protein sequence ID" value="KAG7580160.1"/>
    <property type="molecule type" value="Genomic_DNA"/>
</dbReference>
<dbReference type="InterPro" id="IPR032704">
    <property type="entry name" value="Cms1"/>
</dbReference>